<evidence type="ECO:0000313" key="4">
    <source>
        <dbReference type="Proteomes" id="UP000654370"/>
    </source>
</evidence>
<feature type="compositionally biased region" description="Basic and acidic residues" evidence="1">
    <location>
        <begin position="89"/>
        <end position="101"/>
    </location>
</feature>
<dbReference type="PANTHER" id="PTHR23334">
    <property type="entry name" value="CCAAT/ENHANCER BINDING PROTEIN"/>
    <property type="match status" value="1"/>
</dbReference>
<evidence type="ECO:0000259" key="2">
    <source>
        <dbReference type="PROSITE" id="PS50217"/>
    </source>
</evidence>
<dbReference type="InterPro" id="IPR031106">
    <property type="entry name" value="C/EBP"/>
</dbReference>
<dbReference type="AlphaFoldDB" id="A0A8H7PS73"/>
<dbReference type="PANTHER" id="PTHR23334:SF20">
    <property type="entry name" value="BASIC LEUCINE ZIPPER 24"/>
    <property type="match status" value="1"/>
</dbReference>
<organism evidence="3 4">
    <name type="scientific">Mortierella isabellina</name>
    <name type="common">Filamentous fungus</name>
    <name type="synonym">Umbelopsis isabellina</name>
    <dbReference type="NCBI Taxonomy" id="91625"/>
    <lineage>
        <taxon>Eukaryota</taxon>
        <taxon>Fungi</taxon>
        <taxon>Fungi incertae sedis</taxon>
        <taxon>Mucoromycota</taxon>
        <taxon>Mucoromycotina</taxon>
        <taxon>Umbelopsidomycetes</taxon>
        <taxon>Umbelopsidales</taxon>
        <taxon>Umbelopsidaceae</taxon>
        <taxon>Umbelopsis</taxon>
    </lineage>
</organism>
<feature type="region of interest" description="Disordered" evidence="1">
    <location>
        <begin position="41"/>
        <end position="106"/>
    </location>
</feature>
<dbReference type="CDD" id="cd12193">
    <property type="entry name" value="bZIP_GCN4"/>
    <property type="match status" value="1"/>
</dbReference>
<dbReference type="OrthoDB" id="2257100at2759"/>
<keyword evidence="4" id="KW-1185">Reference proteome</keyword>
<feature type="compositionally biased region" description="Low complexity" evidence="1">
    <location>
        <begin position="55"/>
        <end position="72"/>
    </location>
</feature>
<dbReference type="PROSITE" id="PS50217">
    <property type="entry name" value="BZIP"/>
    <property type="match status" value="1"/>
</dbReference>
<accession>A0A8H7PS73</accession>
<protein>
    <recommendedName>
        <fullName evidence="2">BZIP domain-containing protein</fullName>
    </recommendedName>
</protein>
<evidence type="ECO:0000256" key="1">
    <source>
        <dbReference type="SAM" id="MobiDB-lite"/>
    </source>
</evidence>
<feature type="compositionally biased region" description="Polar residues" evidence="1">
    <location>
        <begin position="43"/>
        <end position="54"/>
    </location>
</feature>
<dbReference type="SMART" id="SM00338">
    <property type="entry name" value="BRLZ"/>
    <property type="match status" value="1"/>
</dbReference>
<dbReference type="Gene3D" id="3.30.160.60">
    <property type="entry name" value="Classic Zinc Finger"/>
    <property type="match status" value="1"/>
</dbReference>
<dbReference type="GO" id="GO:0000978">
    <property type="term" value="F:RNA polymerase II cis-regulatory region sequence-specific DNA binding"/>
    <property type="evidence" value="ECO:0007669"/>
    <property type="project" value="TreeGrafter"/>
</dbReference>
<dbReference type="Pfam" id="PF07716">
    <property type="entry name" value="bZIP_2"/>
    <property type="match status" value="1"/>
</dbReference>
<dbReference type="SUPFAM" id="SSF57959">
    <property type="entry name" value="Leucine zipper domain"/>
    <property type="match status" value="1"/>
</dbReference>
<feature type="domain" description="BZIP" evidence="2">
    <location>
        <begin position="92"/>
        <end position="138"/>
    </location>
</feature>
<dbReference type="InterPro" id="IPR004827">
    <property type="entry name" value="bZIP"/>
</dbReference>
<comment type="caution">
    <text evidence="3">The sequence shown here is derived from an EMBL/GenBank/DDBJ whole genome shotgun (WGS) entry which is preliminary data.</text>
</comment>
<dbReference type="GO" id="GO:0000981">
    <property type="term" value="F:DNA-binding transcription factor activity, RNA polymerase II-specific"/>
    <property type="evidence" value="ECO:0007669"/>
    <property type="project" value="TreeGrafter"/>
</dbReference>
<dbReference type="GO" id="GO:0006351">
    <property type="term" value="P:DNA-templated transcription"/>
    <property type="evidence" value="ECO:0007669"/>
    <property type="project" value="InterPro"/>
</dbReference>
<proteinExistence type="predicted"/>
<reference evidence="3" key="1">
    <citation type="submission" date="2020-12" db="EMBL/GenBank/DDBJ databases">
        <title>Metabolic potential, ecology and presence of endohyphal bacteria is reflected in genomic diversity of Mucoromycotina.</title>
        <authorList>
            <person name="Muszewska A."/>
            <person name="Okrasinska A."/>
            <person name="Steczkiewicz K."/>
            <person name="Drgas O."/>
            <person name="Orlowska M."/>
            <person name="Perlinska-Lenart U."/>
            <person name="Aleksandrzak-Piekarczyk T."/>
            <person name="Szatraj K."/>
            <person name="Zielenkiewicz U."/>
            <person name="Pilsyk S."/>
            <person name="Malc E."/>
            <person name="Mieczkowski P."/>
            <person name="Kruszewska J.S."/>
            <person name="Biernat P."/>
            <person name="Pawlowska J."/>
        </authorList>
    </citation>
    <scope>NUCLEOTIDE SEQUENCE</scope>
    <source>
        <strain evidence="3">WA0000067209</strain>
    </source>
</reference>
<dbReference type="EMBL" id="JAEPQZ010000007">
    <property type="protein sequence ID" value="KAG2178918.1"/>
    <property type="molecule type" value="Genomic_DNA"/>
</dbReference>
<evidence type="ECO:0000313" key="3">
    <source>
        <dbReference type="EMBL" id="KAG2178918.1"/>
    </source>
</evidence>
<gene>
    <name evidence="3" type="ORF">INT43_001765</name>
</gene>
<sequence length="179" mass="19784">MVDIRSGKLCVKSEHGVRNGLSVDAIDDWLENDLIQRGILGDSHTTNTSTPGPQSVSDMASESSHHSSCTSSTAVPSNKKKRQGTTKDLATKRQRNTDAARRSRLRKAQRLQSLELEVKQLMEKNDALAGQVATFEAQQIESAKREQMLNTRIRQLEAQLHEAQQQQLNQALPTGGNVI</sequence>
<dbReference type="Proteomes" id="UP000654370">
    <property type="component" value="Unassembled WGS sequence"/>
</dbReference>
<dbReference type="PROSITE" id="PS00036">
    <property type="entry name" value="BZIP_BASIC"/>
    <property type="match status" value="1"/>
</dbReference>
<dbReference type="InterPro" id="IPR046347">
    <property type="entry name" value="bZIP_sf"/>
</dbReference>
<name>A0A8H7PS73_MORIS</name>